<dbReference type="GO" id="GO:0003700">
    <property type="term" value="F:DNA-binding transcription factor activity"/>
    <property type="evidence" value="ECO:0007669"/>
    <property type="project" value="InterPro"/>
</dbReference>
<dbReference type="PANTHER" id="PTHR43537:SF5">
    <property type="entry name" value="UXU OPERON TRANSCRIPTIONAL REGULATOR"/>
    <property type="match status" value="1"/>
</dbReference>
<dbReference type="SUPFAM" id="SSF48008">
    <property type="entry name" value="GntR ligand-binding domain-like"/>
    <property type="match status" value="1"/>
</dbReference>
<proteinExistence type="predicted"/>
<accession>A0A553SJA4</accession>
<gene>
    <name evidence="5" type="ORF">CEQ21_16415</name>
</gene>
<name>A0A553SJA4_NIACI</name>
<evidence type="ECO:0000256" key="1">
    <source>
        <dbReference type="ARBA" id="ARBA00023015"/>
    </source>
</evidence>
<evidence type="ECO:0000256" key="2">
    <source>
        <dbReference type="ARBA" id="ARBA00023125"/>
    </source>
</evidence>
<dbReference type="InterPro" id="IPR000524">
    <property type="entry name" value="Tscrpt_reg_HTH_GntR"/>
</dbReference>
<dbReference type="CDD" id="cd07377">
    <property type="entry name" value="WHTH_GntR"/>
    <property type="match status" value="1"/>
</dbReference>
<dbReference type="Proteomes" id="UP000319837">
    <property type="component" value="Unassembled WGS sequence"/>
</dbReference>
<dbReference type="InterPro" id="IPR036388">
    <property type="entry name" value="WH-like_DNA-bd_sf"/>
</dbReference>
<dbReference type="Gene3D" id="1.20.120.530">
    <property type="entry name" value="GntR ligand-binding domain-like"/>
    <property type="match status" value="1"/>
</dbReference>
<dbReference type="EMBL" id="RIBP01000004">
    <property type="protein sequence ID" value="TRZ37073.1"/>
    <property type="molecule type" value="Genomic_DNA"/>
</dbReference>
<dbReference type="InterPro" id="IPR011711">
    <property type="entry name" value="GntR_C"/>
</dbReference>
<protein>
    <submittedName>
        <fullName evidence="5">GntR family transcriptional regulator</fullName>
    </submittedName>
</protein>
<dbReference type="PROSITE" id="PS50949">
    <property type="entry name" value="HTH_GNTR"/>
    <property type="match status" value="1"/>
</dbReference>
<reference evidence="6" key="1">
    <citation type="submission" date="2018-10" db="EMBL/GenBank/DDBJ databases">
        <title>FDA dAtabase for Regulatory Grade micrObial Sequences (FDA-ARGOS): Supporting development and validation of Infectious Disease Dx tests.</title>
        <authorList>
            <person name="Minogue T."/>
            <person name="Wolcott M."/>
            <person name="Wasieloski L."/>
            <person name="Aguilar W."/>
            <person name="Moore D."/>
            <person name="Tallon L."/>
            <person name="Sadzewicz L."/>
            <person name="Sengamalay N."/>
            <person name="Ott S."/>
            <person name="Godinez A."/>
            <person name="Nagaraj S."/>
            <person name="Vavikolanu K."/>
            <person name="Vyas G."/>
            <person name="Nadendla S."/>
            <person name="George J."/>
            <person name="Sichtig H."/>
        </authorList>
    </citation>
    <scope>NUCLEOTIDE SEQUENCE [LARGE SCALE GENOMIC DNA]</scope>
    <source>
        <strain evidence="6">FDAARGOS_343</strain>
    </source>
</reference>
<keyword evidence="1" id="KW-0805">Transcription regulation</keyword>
<dbReference type="AlphaFoldDB" id="A0A553SJA4"/>
<comment type="caution">
    <text evidence="5">The sequence shown here is derived from an EMBL/GenBank/DDBJ whole genome shotgun (WGS) entry which is preliminary data.</text>
</comment>
<dbReference type="PRINTS" id="PR00035">
    <property type="entry name" value="HTHGNTR"/>
</dbReference>
<dbReference type="PANTHER" id="PTHR43537">
    <property type="entry name" value="TRANSCRIPTIONAL REGULATOR, GNTR FAMILY"/>
    <property type="match status" value="1"/>
</dbReference>
<organism evidence="5 6">
    <name type="scientific">Niallia circulans</name>
    <name type="common">Bacillus circulans</name>
    <dbReference type="NCBI Taxonomy" id="1397"/>
    <lineage>
        <taxon>Bacteria</taxon>
        <taxon>Bacillati</taxon>
        <taxon>Bacillota</taxon>
        <taxon>Bacilli</taxon>
        <taxon>Bacillales</taxon>
        <taxon>Bacillaceae</taxon>
        <taxon>Niallia</taxon>
    </lineage>
</organism>
<dbReference type="GO" id="GO:0043565">
    <property type="term" value="F:sequence-specific DNA binding"/>
    <property type="evidence" value="ECO:0007669"/>
    <property type="project" value="InterPro"/>
</dbReference>
<dbReference type="SUPFAM" id="SSF46785">
    <property type="entry name" value="Winged helix' DNA-binding domain"/>
    <property type="match status" value="1"/>
</dbReference>
<dbReference type="Pfam" id="PF00392">
    <property type="entry name" value="GntR"/>
    <property type="match status" value="1"/>
</dbReference>
<dbReference type="SMART" id="SM00345">
    <property type="entry name" value="HTH_GNTR"/>
    <property type="match status" value="1"/>
</dbReference>
<dbReference type="InterPro" id="IPR036390">
    <property type="entry name" value="WH_DNA-bd_sf"/>
</dbReference>
<keyword evidence="3" id="KW-0804">Transcription</keyword>
<keyword evidence="2" id="KW-0238">DNA-binding</keyword>
<dbReference type="Pfam" id="PF07729">
    <property type="entry name" value="FCD"/>
    <property type="match status" value="1"/>
</dbReference>
<evidence type="ECO:0000259" key="4">
    <source>
        <dbReference type="PROSITE" id="PS50949"/>
    </source>
</evidence>
<dbReference type="InterPro" id="IPR000485">
    <property type="entry name" value="AsnC-type_HTH_dom"/>
</dbReference>
<dbReference type="PRINTS" id="PR00033">
    <property type="entry name" value="HTHASNC"/>
</dbReference>
<dbReference type="Gene3D" id="1.10.10.10">
    <property type="entry name" value="Winged helix-like DNA-binding domain superfamily/Winged helix DNA-binding domain"/>
    <property type="match status" value="1"/>
</dbReference>
<sequence length="217" mass="24583">MKNISQISRISLRDQVYQQLKQAVIHLELAPGEKISDKLLADQFGVSRTPVREALKRLEDEGLIISSPGSETKVSLIDIEQAKHAFTVVASLNALAARLAMPFLTEVHCYELVKINQEFGKAILEENKYEAIKKDDQFHAVLLHASNNPEIEMSLERLLPKIRRLELLKFNKLDGLSSINQHNEIIASIRNGNQQELTKLVEDNWLSLASYLTNEET</sequence>
<feature type="domain" description="HTH gntR-type" evidence="4">
    <location>
        <begin position="10"/>
        <end position="77"/>
    </location>
</feature>
<evidence type="ECO:0000313" key="6">
    <source>
        <dbReference type="Proteomes" id="UP000319837"/>
    </source>
</evidence>
<dbReference type="InterPro" id="IPR008920">
    <property type="entry name" value="TF_FadR/GntR_C"/>
</dbReference>
<dbReference type="RefSeq" id="WP_185765455.1">
    <property type="nucleotide sequence ID" value="NZ_RIBP01000004.1"/>
</dbReference>
<evidence type="ECO:0000256" key="3">
    <source>
        <dbReference type="ARBA" id="ARBA00023163"/>
    </source>
</evidence>
<evidence type="ECO:0000313" key="5">
    <source>
        <dbReference type="EMBL" id="TRZ37073.1"/>
    </source>
</evidence>